<keyword evidence="2" id="KW-0004">4Fe-4S</keyword>
<reference evidence="9 10" key="2">
    <citation type="journal article" date="2010" name="Stand. Genomic Sci.">
        <title>Complete genome sequence of Syntrophothermus lipocalidus type strain (TGB-C1).</title>
        <authorList>
            <person name="Djao O.D."/>
            <person name="Zhang X."/>
            <person name="Lucas S."/>
            <person name="Lapidus A."/>
            <person name="Del Rio T.G."/>
            <person name="Nolan M."/>
            <person name="Tice H."/>
            <person name="Cheng J.F."/>
            <person name="Han C."/>
            <person name="Tapia R."/>
            <person name="Goodwin L."/>
            <person name="Pitluck S."/>
            <person name="Liolios K."/>
            <person name="Ivanova N."/>
            <person name="Mavromatis K."/>
            <person name="Mikhailova N."/>
            <person name="Ovchinnikova G."/>
            <person name="Pati A."/>
            <person name="Brambilla E."/>
            <person name="Chen A."/>
            <person name="Palaniappan K."/>
            <person name="Land M."/>
            <person name="Hauser L."/>
            <person name="Chang Y.J."/>
            <person name="Jeffries C.D."/>
            <person name="Rohde M."/>
            <person name="Sikorski J."/>
            <person name="Spring S."/>
            <person name="Goker M."/>
            <person name="Detter J.C."/>
            <person name="Woyke T."/>
            <person name="Bristow J."/>
            <person name="Eisen J.A."/>
            <person name="Markowitz V."/>
            <person name="Hugenholtz P."/>
            <person name="Kyrpides N.C."/>
            <person name="Klenk H.P."/>
        </authorList>
    </citation>
    <scope>NUCLEOTIDE SEQUENCE [LARGE SCALE GENOMIC DNA]</scope>
    <source>
        <strain evidence="10">DSM 12680 / TGB-C1</strain>
    </source>
</reference>
<organism evidence="9 10">
    <name type="scientific">Syntrophothermus lipocalidus (strain DSM 12680 / TGB-C1)</name>
    <dbReference type="NCBI Taxonomy" id="643648"/>
    <lineage>
        <taxon>Bacteria</taxon>
        <taxon>Bacillati</taxon>
        <taxon>Bacillota</taxon>
        <taxon>Clostridia</taxon>
        <taxon>Eubacteriales</taxon>
        <taxon>Syntrophomonadaceae</taxon>
        <taxon>Syntrophothermus</taxon>
    </lineage>
</organism>
<accession>D7CNP1</accession>
<dbReference type="InterPro" id="IPR050954">
    <property type="entry name" value="ET_IronSulfur_Cluster-Binding"/>
</dbReference>
<dbReference type="CDD" id="cd10563">
    <property type="entry name" value="CooF_like"/>
    <property type="match status" value="1"/>
</dbReference>
<evidence type="ECO:0000256" key="5">
    <source>
        <dbReference type="ARBA" id="ARBA00022982"/>
    </source>
</evidence>
<dbReference type="Pfam" id="PF13247">
    <property type="entry name" value="Fer4_11"/>
    <property type="match status" value="1"/>
</dbReference>
<evidence type="ECO:0000256" key="2">
    <source>
        <dbReference type="ARBA" id="ARBA00022485"/>
    </source>
</evidence>
<keyword evidence="5" id="KW-0249">Electron transport</keyword>
<proteinExistence type="predicted"/>
<dbReference type="PANTHER" id="PTHR43177:SF5">
    <property type="entry name" value="ANAEROBIC DIMETHYL SULFOXIDE REDUCTASE CHAIN B-RELATED"/>
    <property type="match status" value="1"/>
</dbReference>
<evidence type="ECO:0000256" key="4">
    <source>
        <dbReference type="ARBA" id="ARBA00022737"/>
    </source>
</evidence>
<dbReference type="eggNOG" id="COG1142">
    <property type="taxonomic scope" value="Bacteria"/>
</dbReference>
<keyword evidence="3" id="KW-0479">Metal-binding</keyword>
<dbReference type="InterPro" id="IPR017900">
    <property type="entry name" value="4Fe4S_Fe_S_CS"/>
</dbReference>
<dbReference type="AlphaFoldDB" id="D7CNP1"/>
<dbReference type="PANTHER" id="PTHR43177">
    <property type="entry name" value="PROTEIN NRFC"/>
    <property type="match status" value="1"/>
</dbReference>
<name>D7CNP1_SYNLT</name>
<evidence type="ECO:0000313" key="10">
    <source>
        <dbReference type="Proteomes" id="UP000000378"/>
    </source>
</evidence>
<dbReference type="OrthoDB" id="9810688at2"/>
<dbReference type="PROSITE" id="PS51379">
    <property type="entry name" value="4FE4S_FER_2"/>
    <property type="match status" value="2"/>
</dbReference>
<keyword evidence="6" id="KW-0408">Iron</keyword>
<dbReference type="PROSITE" id="PS00198">
    <property type="entry name" value="4FE4S_FER_1"/>
    <property type="match status" value="1"/>
</dbReference>
<evidence type="ECO:0000259" key="8">
    <source>
        <dbReference type="PROSITE" id="PS51379"/>
    </source>
</evidence>
<dbReference type="STRING" id="643648.Slip_1564"/>
<protein>
    <submittedName>
        <fullName evidence="9">4Fe-4S ferredoxin iron-sulfur binding domain protein</fullName>
    </submittedName>
</protein>
<dbReference type="EMBL" id="CP002048">
    <property type="protein sequence ID" value="ADI02326.1"/>
    <property type="molecule type" value="Genomic_DNA"/>
</dbReference>
<dbReference type="KEGG" id="slp:Slip_1564"/>
<evidence type="ECO:0000256" key="1">
    <source>
        <dbReference type="ARBA" id="ARBA00022448"/>
    </source>
</evidence>
<feature type="domain" description="4Fe-4S ferredoxin-type" evidence="8">
    <location>
        <begin position="3"/>
        <end position="32"/>
    </location>
</feature>
<dbReference type="Gene3D" id="3.30.70.20">
    <property type="match status" value="2"/>
</dbReference>
<dbReference type="InterPro" id="IPR017896">
    <property type="entry name" value="4Fe4S_Fe-S-bd"/>
</dbReference>
<feature type="domain" description="4Fe-4S ferredoxin-type" evidence="8">
    <location>
        <begin position="86"/>
        <end position="115"/>
    </location>
</feature>
<dbReference type="GO" id="GO:0046872">
    <property type="term" value="F:metal ion binding"/>
    <property type="evidence" value="ECO:0007669"/>
    <property type="project" value="UniProtKB-KW"/>
</dbReference>
<evidence type="ECO:0000256" key="6">
    <source>
        <dbReference type="ARBA" id="ARBA00023004"/>
    </source>
</evidence>
<evidence type="ECO:0000313" key="9">
    <source>
        <dbReference type="EMBL" id="ADI02326.1"/>
    </source>
</evidence>
<dbReference type="GO" id="GO:0051539">
    <property type="term" value="F:4 iron, 4 sulfur cluster binding"/>
    <property type="evidence" value="ECO:0007669"/>
    <property type="project" value="UniProtKB-KW"/>
</dbReference>
<dbReference type="Proteomes" id="UP000000378">
    <property type="component" value="Chromosome"/>
</dbReference>
<evidence type="ECO:0000256" key="3">
    <source>
        <dbReference type="ARBA" id="ARBA00022723"/>
    </source>
</evidence>
<keyword evidence="1" id="KW-0813">Transport</keyword>
<keyword evidence="10" id="KW-1185">Reference proteome</keyword>
<evidence type="ECO:0000256" key="7">
    <source>
        <dbReference type="ARBA" id="ARBA00023014"/>
    </source>
</evidence>
<dbReference type="SUPFAM" id="SSF54862">
    <property type="entry name" value="4Fe-4S ferredoxins"/>
    <property type="match status" value="1"/>
</dbReference>
<sequence length="153" mass="16867">MRRRIVCNFDVCIGCRLCEVYCITSHSRFPHDVLKAFKLDGQRPVPRVTVEEEGVLSFSVSCRHCQEPECTKSCLTGALQLDAELGIIKVEEERCIGCWTCVVACPYGAIRPSPGERKVAVKCDLCGGTGEVPACVANCPNEALRMEVWVEEG</sequence>
<dbReference type="RefSeq" id="WP_013175728.1">
    <property type="nucleotide sequence ID" value="NC_014220.1"/>
</dbReference>
<dbReference type="HOGENOM" id="CLU_043374_3_1_9"/>
<gene>
    <name evidence="9" type="ordered locus">Slip_1564</name>
</gene>
<reference evidence="10" key="1">
    <citation type="journal article" date="2010" name="Stand. Genomic Sci.">
        <title>Complete genome sequence of Syntrophothermus lipocalidus type strain (TGB-C1T).</title>
        <authorList>
            <consortium name="US DOE Joint Genome Institute (JGI-PGF)"/>
            <person name="Djao O."/>
            <person name="Zhang X."/>
            <person name="Lucas S."/>
            <person name="Lapidus A."/>
            <person name="Glavina Del Rio T."/>
            <person name="Nolan M."/>
            <person name="Tice H."/>
            <person name="Cheng J."/>
            <person name="Han C."/>
            <person name="Tapia R."/>
            <person name="Goodwin L."/>
            <person name="Pitluck S."/>
            <person name="Liolios K."/>
            <person name="Ivanova N."/>
            <person name="Mavromatis K."/>
            <person name="Mikhailova N."/>
            <person name="Ovchinnikova G."/>
            <person name="Pati A."/>
            <person name="Brambilla E."/>
            <person name="Chen A."/>
            <person name="Palaniappan K."/>
            <person name="Land M."/>
            <person name="Hauser L."/>
            <person name="Chang Y."/>
            <person name="Jeffries C."/>
            <person name="Rohde M."/>
            <person name="Sikorski J."/>
            <person name="Spring S."/>
            <person name="Goker M."/>
            <person name="Detter J."/>
            <person name="Woyke T."/>
            <person name="Bristow J."/>
            <person name="Eisen J."/>
            <person name="Markowitz V."/>
            <person name="Hugenholtz P."/>
            <person name="Kyrpides N."/>
            <person name="Klenk H."/>
        </authorList>
    </citation>
    <scope>NUCLEOTIDE SEQUENCE [LARGE SCALE GENOMIC DNA]</scope>
    <source>
        <strain evidence="10">DSM 12680 / TGB-C1</strain>
    </source>
</reference>
<dbReference type="Pfam" id="PF12800">
    <property type="entry name" value="Fer4_4"/>
    <property type="match status" value="1"/>
</dbReference>
<keyword evidence="4" id="KW-0677">Repeat</keyword>
<keyword evidence="7" id="KW-0411">Iron-sulfur</keyword>